<sequence>MNGVDRPAAVAGLRVAEAGPFLARLTRLDPAALVRLRPAAAGAVALWGRVPWGVLVARTVAGAVAGDLTVPATALLERMSAGRVDLPARRDHDWRWPVPPTSGEVVESVPVAELLRLGQAAAETLRSTRGRVGERVLRDALLEHVAIAVEAADGAAVEVRQGVVQAVLRMGLVTTDGDGVATVRTVGNWVGLATAHGEGWQQTGANLAVRIVR</sequence>
<feature type="domain" description="DUF8010" evidence="1">
    <location>
        <begin position="16"/>
        <end position="96"/>
    </location>
</feature>
<name>A0ABP9RQF5_9ACTN</name>
<evidence type="ECO:0000259" key="1">
    <source>
        <dbReference type="Pfam" id="PF26035"/>
    </source>
</evidence>
<dbReference type="InterPro" id="IPR058498">
    <property type="entry name" value="DUF8185"/>
</dbReference>
<accession>A0ABP9RQF5</accession>
<dbReference type="Pfam" id="PF26035">
    <property type="entry name" value="DUF8010"/>
    <property type="match status" value="1"/>
</dbReference>
<evidence type="ECO:0000313" key="3">
    <source>
        <dbReference type="EMBL" id="GAA5182778.1"/>
    </source>
</evidence>
<reference evidence="4" key="1">
    <citation type="journal article" date="2019" name="Int. J. Syst. Evol. Microbiol.">
        <title>The Global Catalogue of Microorganisms (GCM) 10K type strain sequencing project: providing services to taxonomists for standard genome sequencing and annotation.</title>
        <authorList>
            <consortium name="The Broad Institute Genomics Platform"/>
            <consortium name="The Broad Institute Genome Sequencing Center for Infectious Disease"/>
            <person name="Wu L."/>
            <person name="Ma J."/>
        </authorList>
    </citation>
    <scope>NUCLEOTIDE SEQUENCE [LARGE SCALE GENOMIC DNA]</scope>
    <source>
        <strain evidence="4">JCM 18304</strain>
    </source>
</reference>
<dbReference type="Proteomes" id="UP001501570">
    <property type="component" value="Unassembled WGS sequence"/>
</dbReference>
<evidence type="ECO:0000259" key="2">
    <source>
        <dbReference type="Pfam" id="PF26572"/>
    </source>
</evidence>
<feature type="domain" description="DUF8185" evidence="2">
    <location>
        <begin position="99"/>
        <end position="205"/>
    </location>
</feature>
<proteinExistence type="predicted"/>
<dbReference type="Pfam" id="PF26572">
    <property type="entry name" value="DUF8185"/>
    <property type="match status" value="1"/>
</dbReference>
<dbReference type="InterPro" id="IPR058323">
    <property type="entry name" value="DUF8010"/>
</dbReference>
<organism evidence="3 4">
    <name type="scientific">Rugosimonospora acidiphila</name>
    <dbReference type="NCBI Taxonomy" id="556531"/>
    <lineage>
        <taxon>Bacteria</taxon>
        <taxon>Bacillati</taxon>
        <taxon>Actinomycetota</taxon>
        <taxon>Actinomycetes</taxon>
        <taxon>Micromonosporales</taxon>
        <taxon>Micromonosporaceae</taxon>
        <taxon>Rugosimonospora</taxon>
    </lineage>
</organism>
<protein>
    <submittedName>
        <fullName evidence="3">Uncharacterized protein</fullName>
    </submittedName>
</protein>
<comment type="caution">
    <text evidence="3">The sequence shown here is derived from an EMBL/GenBank/DDBJ whole genome shotgun (WGS) entry which is preliminary data.</text>
</comment>
<keyword evidence="4" id="KW-1185">Reference proteome</keyword>
<gene>
    <name evidence="3" type="ORF">GCM10023322_20440</name>
</gene>
<dbReference type="EMBL" id="BAABJQ010000005">
    <property type="protein sequence ID" value="GAA5182778.1"/>
    <property type="molecule type" value="Genomic_DNA"/>
</dbReference>
<evidence type="ECO:0000313" key="4">
    <source>
        <dbReference type="Proteomes" id="UP001501570"/>
    </source>
</evidence>
<dbReference type="RefSeq" id="WP_345628304.1">
    <property type="nucleotide sequence ID" value="NZ_BAABJQ010000005.1"/>
</dbReference>